<dbReference type="PANTHER" id="PTHR38459:SF1">
    <property type="entry name" value="PROPHAGE BACTOPRENOL-LINKED GLUCOSE TRANSLOCASE HOMOLOG"/>
    <property type="match status" value="1"/>
</dbReference>
<dbReference type="PANTHER" id="PTHR38459">
    <property type="entry name" value="PROPHAGE BACTOPRENOL-LINKED GLUCOSE TRANSLOCASE HOMOLOG"/>
    <property type="match status" value="1"/>
</dbReference>
<dbReference type="InterPro" id="IPR007267">
    <property type="entry name" value="GtrA_DPMS_TM"/>
</dbReference>
<comment type="similarity">
    <text evidence="2">Belongs to the GtrA family.</text>
</comment>
<accession>A0A023DG51</accession>
<evidence type="ECO:0000256" key="6">
    <source>
        <dbReference type="SAM" id="Phobius"/>
    </source>
</evidence>
<feature type="domain" description="GtrA/DPMS transmembrane" evidence="7">
    <location>
        <begin position="21"/>
        <end position="135"/>
    </location>
</feature>
<feature type="transmembrane region" description="Helical" evidence="6">
    <location>
        <begin position="46"/>
        <end position="64"/>
    </location>
</feature>
<dbReference type="GO" id="GO:0000271">
    <property type="term" value="P:polysaccharide biosynthetic process"/>
    <property type="evidence" value="ECO:0007669"/>
    <property type="project" value="InterPro"/>
</dbReference>
<gene>
    <name evidence="8" type="ORF">GCA01S_034_00500</name>
</gene>
<reference evidence="8 9" key="1">
    <citation type="submission" date="2014-04" db="EMBL/GenBank/DDBJ databases">
        <title>Whole genome shotgun sequence of Geobacillus caldoxylosilyticus NBRC 107762.</title>
        <authorList>
            <person name="Hosoyama A."/>
            <person name="Hosoyama Y."/>
            <person name="Katano-Makiyama Y."/>
            <person name="Tsuchikane K."/>
            <person name="Ohji S."/>
            <person name="Ichikawa N."/>
            <person name="Yamazoe A."/>
            <person name="Fujita N."/>
        </authorList>
    </citation>
    <scope>NUCLEOTIDE SEQUENCE [LARGE SCALE GENOMIC DNA]</scope>
    <source>
        <strain evidence="8 9">NBRC 107762</strain>
    </source>
</reference>
<keyword evidence="5 6" id="KW-0472">Membrane</keyword>
<comment type="caution">
    <text evidence="8">The sequence shown here is derived from an EMBL/GenBank/DDBJ whole genome shotgun (WGS) entry which is preliminary data.</text>
</comment>
<feature type="transmembrane region" description="Helical" evidence="6">
    <location>
        <begin position="85"/>
        <end position="102"/>
    </location>
</feature>
<organism evidence="8 9">
    <name type="scientific">Parageobacillus caldoxylosilyticus NBRC 107762</name>
    <dbReference type="NCBI Taxonomy" id="1220594"/>
    <lineage>
        <taxon>Bacteria</taxon>
        <taxon>Bacillati</taxon>
        <taxon>Bacillota</taxon>
        <taxon>Bacilli</taxon>
        <taxon>Bacillales</taxon>
        <taxon>Anoxybacillaceae</taxon>
        <taxon>Saccharococcus</taxon>
    </lineage>
</organism>
<keyword evidence="4 6" id="KW-1133">Transmembrane helix</keyword>
<sequence length="142" mass="16319">MNMKKYRFIWNERENMRMLWRFCLVGVGNTFVDFIVFFLLTSFGVTALLAQVCSYTAGVVNSYVWNRMWTFQVKQKANIGEFLRFMIVNVLSLAVTLLLLFLCRDVGHWPLFAGKLIATLGGIAVNFAGSRFWVFASKPSHS</sequence>
<feature type="transmembrane region" description="Helical" evidence="6">
    <location>
        <begin position="108"/>
        <end position="128"/>
    </location>
</feature>
<dbReference type="GO" id="GO:0005886">
    <property type="term" value="C:plasma membrane"/>
    <property type="evidence" value="ECO:0007669"/>
    <property type="project" value="TreeGrafter"/>
</dbReference>
<evidence type="ECO:0000256" key="1">
    <source>
        <dbReference type="ARBA" id="ARBA00004141"/>
    </source>
</evidence>
<dbReference type="InterPro" id="IPR051401">
    <property type="entry name" value="GtrA_CellWall_Glycosyl"/>
</dbReference>
<evidence type="ECO:0000256" key="2">
    <source>
        <dbReference type="ARBA" id="ARBA00009399"/>
    </source>
</evidence>
<protein>
    <recommendedName>
        <fullName evidence="7">GtrA/DPMS transmembrane domain-containing protein</fullName>
    </recommendedName>
</protein>
<evidence type="ECO:0000256" key="3">
    <source>
        <dbReference type="ARBA" id="ARBA00022692"/>
    </source>
</evidence>
<feature type="transmembrane region" description="Helical" evidence="6">
    <location>
        <begin position="20"/>
        <end position="40"/>
    </location>
</feature>
<comment type="subcellular location">
    <subcellularLocation>
        <location evidence="1">Membrane</location>
        <topology evidence="1">Multi-pass membrane protein</topology>
    </subcellularLocation>
</comment>
<evidence type="ECO:0000256" key="5">
    <source>
        <dbReference type="ARBA" id="ARBA00023136"/>
    </source>
</evidence>
<proteinExistence type="inferred from homology"/>
<evidence type="ECO:0000313" key="9">
    <source>
        <dbReference type="Proteomes" id="UP000023561"/>
    </source>
</evidence>
<dbReference type="EMBL" id="BAWO01000034">
    <property type="protein sequence ID" value="GAJ40274.1"/>
    <property type="molecule type" value="Genomic_DNA"/>
</dbReference>
<evidence type="ECO:0000313" key="8">
    <source>
        <dbReference type="EMBL" id="GAJ40274.1"/>
    </source>
</evidence>
<dbReference type="Pfam" id="PF04138">
    <property type="entry name" value="GtrA_DPMS_TM"/>
    <property type="match status" value="1"/>
</dbReference>
<keyword evidence="9" id="KW-1185">Reference proteome</keyword>
<dbReference type="Proteomes" id="UP000023561">
    <property type="component" value="Unassembled WGS sequence"/>
</dbReference>
<dbReference type="AlphaFoldDB" id="A0A023DG51"/>
<evidence type="ECO:0000256" key="4">
    <source>
        <dbReference type="ARBA" id="ARBA00022989"/>
    </source>
</evidence>
<name>A0A023DG51_9BACL</name>
<keyword evidence="3 6" id="KW-0812">Transmembrane</keyword>
<evidence type="ECO:0000259" key="7">
    <source>
        <dbReference type="Pfam" id="PF04138"/>
    </source>
</evidence>